<dbReference type="GO" id="GO:0022900">
    <property type="term" value="P:electron transport chain"/>
    <property type="evidence" value="ECO:0007669"/>
    <property type="project" value="UniProtKB-UniRule"/>
</dbReference>
<evidence type="ECO:0000313" key="11">
    <source>
        <dbReference type="Proteomes" id="UP000028252"/>
    </source>
</evidence>
<feature type="transmembrane region" description="Helical" evidence="9">
    <location>
        <begin position="70"/>
        <end position="90"/>
    </location>
</feature>
<dbReference type="PIRSF" id="PIRSF006102">
    <property type="entry name" value="NQR_DE"/>
    <property type="match status" value="1"/>
</dbReference>
<dbReference type="EMBL" id="JMQN01000042">
    <property type="protein sequence ID" value="KEA62977.1"/>
    <property type="molecule type" value="Genomic_DNA"/>
</dbReference>
<comment type="subunit">
    <text evidence="9">The complex is composed of six subunits: RnfA, RnfB, RnfC, RnfD, RnfE and RnfG.</text>
</comment>
<evidence type="ECO:0000256" key="2">
    <source>
        <dbReference type="ARBA" id="ARBA00022448"/>
    </source>
</evidence>
<comment type="similarity">
    <text evidence="9">Belongs to the NqrDE/RnfAE family.</text>
</comment>
<keyword evidence="6 9" id="KW-0249">Electron transport</keyword>
<evidence type="ECO:0000256" key="1">
    <source>
        <dbReference type="ARBA" id="ARBA00004127"/>
    </source>
</evidence>
<evidence type="ECO:0000256" key="5">
    <source>
        <dbReference type="ARBA" id="ARBA00022967"/>
    </source>
</evidence>
<comment type="caution">
    <text evidence="10">The sequence shown here is derived from an EMBL/GenBank/DDBJ whole genome shotgun (WGS) entry which is preliminary data.</text>
</comment>
<evidence type="ECO:0000256" key="9">
    <source>
        <dbReference type="HAMAP-Rule" id="MF_00459"/>
    </source>
</evidence>
<feature type="transmembrane region" description="Helical" evidence="9">
    <location>
        <begin position="6"/>
        <end position="27"/>
    </location>
</feature>
<sequence length="190" mass="20243">MELITLLIGTVLVNNVVLVKFLGLCPLMGVSNKFSTATGMGLATTFVLTLSCVTSWLMEYYLLEPLGLQFLRIISFILVVAAVVQFTEMMVKKTSPLLHQTLGIFLPLITTNCAVLGVALLNVQEGLNFIESVVYGFGASIGFSMVLIIFAGLRERLALSDVPATFAGAPVGLVTAGLLSMIFMGFGGLV</sequence>
<dbReference type="InterPro" id="IPR050133">
    <property type="entry name" value="NqrDE/RnfAE_oxidrdctase"/>
</dbReference>
<feature type="transmembrane region" description="Helical" evidence="9">
    <location>
        <begin position="165"/>
        <end position="186"/>
    </location>
</feature>
<dbReference type="GO" id="GO:0005886">
    <property type="term" value="C:plasma membrane"/>
    <property type="evidence" value="ECO:0007669"/>
    <property type="project" value="UniProtKB-SubCell"/>
</dbReference>
<keyword evidence="5 9" id="KW-1278">Translocase</keyword>
<dbReference type="RefSeq" id="WP_036189679.1">
    <property type="nucleotide sequence ID" value="NZ_JMQN01000042.1"/>
</dbReference>
<dbReference type="AlphaFoldDB" id="A0A081FWS2"/>
<feature type="transmembrane region" description="Helical" evidence="9">
    <location>
        <begin position="133"/>
        <end position="153"/>
    </location>
</feature>
<dbReference type="STRING" id="1232683.ADIMK_2862"/>
<dbReference type="HAMAP" id="MF_00459">
    <property type="entry name" value="RsxA_RnfA"/>
    <property type="match status" value="1"/>
</dbReference>
<evidence type="ECO:0000256" key="6">
    <source>
        <dbReference type="ARBA" id="ARBA00022982"/>
    </source>
</evidence>
<dbReference type="OrthoDB" id="9803631at2"/>
<dbReference type="EC" id="7.-.-.-" evidence="9"/>
<keyword evidence="8 9" id="KW-0472">Membrane</keyword>
<evidence type="ECO:0000313" key="10">
    <source>
        <dbReference type="EMBL" id="KEA62977.1"/>
    </source>
</evidence>
<evidence type="ECO:0000256" key="3">
    <source>
        <dbReference type="ARBA" id="ARBA00022519"/>
    </source>
</evidence>
<feature type="transmembrane region" description="Helical" evidence="9">
    <location>
        <begin position="39"/>
        <end position="58"/>
    </location>
</feature>
<feature type="transmembrane region" description="Helical" evidence="9">
    <location>
        <begin position="102"/>
        <end position="121"/>
    </location>
</feature>
<comment type="subcellular location">
    <subcellularLocation>
        <location evidence="9">Cell inner membrane</location>
        <topology evidence="9">Multi-pass membrane protein</topology>
    </subcellularLocation>
    <subcellularLocation>
        <location evidence="1">Endomembrane system</location>
        <topology evidence="1">Multi-pass membrane protein</topology>
    </subcellularLocation>
</comment>
<dbReference type="Proteomes" id="UP000028252">
    <property type="component" value="Unassembled WGS sequence"/>
</dbReference>
<dbReference type="PANTHER" id="PTHR30335">
    <property type="entry name" value="INTEGRAL MEMBRANE PROTEIN OF SOXR-REDUCING COMPLEX"/>
    <property type="match status" value="1"/>
</dbReference>
<dbReference type="InterPro" id="IPR011293">
    <property type="entry name" value="Ion_transpt_RnfA/RsxA"/>
</dbReference>
<dbReference type="PANTHER" id="PTHR30335:SF0">
    <property type="entry name" value="ION-TRANSLOCATING OXIDOREDUCTASE COMPLEX SUBUNIT A"/>
    <property type="match status" value="1"/>
</dbReference>
<keyword evidence="11" id="KW-1185">Reference proteome</keyword>
<reference evidence="10 11" key="1">
    <citation type="submission" date="2014-04" db="EMBL/GenBank/DDBJ databases">
        <title>Marinobacterium kochiensis sp. nov., isolated from sediment sample collected from Kochi backwaters in Kerala, India.</title>
        <authorList>
            <person name="Singh A."/>
            <person name="Pinnaka A.K."/>
        </authorList>
    </citation>
    <scope>NUCLEOTIDE SEQUENCE [LARGE SCALE GENOMIC DNA]</scope>
    <source>
        <strain evidence="10 11">AK27</strain>
    </source>
</reference>
<evidence type="ECO:0000256" key="4">
    <source>
        <dbReference type="ARBA" id="ARBA00022692"/>
    </source>
</evidence>
<gene>
    <name evidence="9" type="primary">rnfA</name>
    <name evidence="10" type="ORF">ADIMK_2862</name>
</gene>
<dbReference type="NCBIfam" id="NF003481">
    <property type="entry name" value="PRK05151.1"/>
    <property type="match status" value="1"/>
</dbReference>
<keyword evidence="3 9" id="KW-0997">Cell inner membrane</keyword>
<comment type="function">
    <text evidence="9">Part of a membrane-bound complex that couples electron transfer with translocation of ions across the membrane.</text>
</comment>
<keyword evidence="2 9" id="KW-0813">Transport</keyword>
<protein>
    <recommendedName>
        <fullName evidence="9">Ion-translocating oxidoreductase complex subunit A</fullName>
        <ecNumber evidence="9">7.-.-.-</ecNumber>
    </recommendedName>
    <alternativeName>
        <fullName evidence="9">Rnf electron transport complex subunit A</fullName>
    </alternativeName>
</protein>
<dbReference type="eggNOG" id="COG4657">
    <property type="taxonomic scope" value="Bacteria"/>
</dbReference>
<dbReference type="PATRIC" id="fig|1232683.4.peg.2813"/>
<evidence type="ECO:0000256" key="8">
    <source>
        <dbReference type="ARBA" id="ARBA00023136"/>
    </source>
</evidence>
<proteinExistence type="inferred from homology"/>
<name>A0A081FWS2_9GAMM</name>
<organism evidence="10 11">
    <name type="scientific">Marinobacterium lacunae</name>
    <dbReference type="NCBI Taxonomy" id="1232683"/>
    <lineage>
        <taxon>Bacteria</taxon>
        <taxon>Pseudomonadati</taxon>
        <taxon>Pseudomonadota</taxon>
        <taxon>Gammaproteobacteria</taxon>
        <taxon>Oceanospirillales</taxon>
        <taxon>Oceanospirillaceae</taxon>
        <taxon>Marinobacterium</taxon>
    </lineage>
</organism>
<dbReference type="InterPro" id="IPR003667">
    <property type="entry name" value="NqrDE/RnfAE"/>
</dbReference>
<keyword evidence="9" id="KW-1003">Cell membrane</keyword>
<evidence type="ECO:0000256" key="7">
    <source>
        <dbReference type="ARBA" id="ARBA00022989"/>
    </source>
</evidence>
<dbReference type="NCBIfam" id="TIGR01943">
    <property type="entry name" value="rnfA"/>
    <property type="match status" value="1"/>
</dbReference>
<dbReference type="Pfam" id="PF02508">
    <property type="entry name" value="Rnf-Nqr"/>
    <property type="match status" value="1"/>
</dbReference>
<dbReference type="GO" id="GO:0012505">
    <property type="term" value="C:endomembrane system"/>
    <property type="evidence" value="ECO:0007669"/>
    <property type="project" value="UniProtKB-SubCell"/>
</dbReference>
<keyword evidence="7 9" id="KW-1133">Transmembrane helix</keyword>
<accession>A0A081FWS2</accession>
<keyword evidence="4 9" id="KW-0812">Transmembrane</keyword>